<feature type="transmembrane region" description="Helical" evidence="9">
    <location>
        <begin position="31"/>
        <end position="53"/>
    </location>
</feature>
<keyword evidence="7 9" id="KW-0472">Membrane</keyword>
<feature type="transmembrane region" description="Helical" evidence="9">
    <location>
        <begin position="546"/>
        <end position="567"/>
    </location>
</feature>
<reference evidence="10 11" key="1">
    <citation type="submission" date="2015-12" db="EMBL/GenBank/DDBJ databases">
        <title>Haloprofundus marisrubri gen. nov., sp. nov., an extremely halophilic archaeon isolated from the Discovery deep brine-seawater interface in the Red Sea.</title>
        <authorList>
            <person name="Zhang G."/>
            <person name="Stingl U."/>
            <person name="Rashid M."/>
        </authorList>
    </citation>
    <scope>NUCLEOTIDE SEQUENCE [LARGE SCALE GENOMIC DNA]</scope>
    <source>
        <strain evidence="10 11">SB9</strain>
    </source>
</reference>
<keyword evidence="5 9" id="KW-0812">Transmembrane</keyword>
<feature type="compositionally biased region" description="Low complexity" evidence="8">
    <location>
        <begin position="353"/>
        <end position="382"/>
    </location>
</feature>
<keyword evidence="2" id="KW-1003">Cell membrane</keyword>
<organism evidence="10 11">
    <name type="scientific">Haloprofundus marisrubri</name>
    <dbReference type="NCBI Taxonomy" id="1514971"/>
    <lineage>
        <taxon>Archaea</taxon>
        <taxon>Methanobacteriati</taxon>
        <taxon>Methanobacteriota</taxon>
        <taxon>Stenosarchaea group</taxon>
        <taxon>Halobacteria</taxon>
        <taxon>Halobacteriales</taxon>
        <taxon>Haloferacaceae</taxon>
        <taxon>Haloprofundus</taxon>
    </lineage>
</organism>
<protein>
    <submittedName>
        <fullName evidence="10">Uncharacterized protein</fullName>
    </submittedName>
</protein>
<dbReference type="EMBL" id="LOPU01000029">
    <property type="protein sequence ID" value="KTG08965.1"/>
    <property type="molecule type" value="Genomic_DNA"/>
</dbReference>
<evidence type="ECO:0000256" key="7">
    <source>
        <dbReference type="ARBA" id="ARBA00023136"/>
    </source>
</evidence>
<evidence type="ECO:0000256" key="2">
    <source>
        <dbReference type="ARBA" id="ARBA00022475"/>
    </source>
</evidence>
<sequence length="653" mass="69678">MAYSVSETDHPTDRYAEYKNRVLTLVFGDKFGLLLFVSSLAFFGLFWRVGFFITDNYTVANGLYNAANGHLLVTDIVYGPPSGETPGMIAGDGGRYSRTVGHIVLTLPVMWALEALTSVADLRVVLTGLWSSAILATGVVLGRVLKKESLGRTAGAVVAAVVFVSNIAVATHLDGRWLAHLSLQITSMLAAALTSVLIYRLVSRTHTTRAGVAAGLVVILATPVGFWATIPKRHALIALCVVTTVYSFYLSRETTDSEKSLRFRALSYVFVGLATWVHAADAFILFVSLLVVDLLTASSNSRRELTVVFGAFGLSLVPFFVTNSVVTGNPLLPPRFMPGYEATEVVSTGGGAESSSSTGGSGASGQSTSSSSSNGATGDGTTEAGSASSPESVFAPVFTAVQAASLTVAELGSILVRHLSRTAERATDTHRLTATFVRAGYIESVARKDFGQSANLSMLEAMPVFAAVVLLPKAAVRRVRAHGRDALSATDLLVAVYAVVLTLMYLPRLPLHASITVRYLLPAMPLFVYTVFRFTESRELLQYPRALGFSYFGTVVIGTQLLLTYALMLEASIGEAMQIHALFNLVAAACLAVWVLFHSFVSEQARPVGAVVLGCVCGLTTSFLLLSGTMYLATDSGYVLPLIDWLNAQLSWL</sequence>
<dbReference type="InterPro" id="IPR050297">
    <property type="entry name" value="LipidA_mod_glycosyltrf_83"/>
</dbReference>
<feature type="transmembrane region" description="Helical" evidence="9">
    <location>
        <begin position="517"/>
        <end position="534"/>
    </location>
</feature>
<feature type="transmembrane region" description="Helical" evidence="9">
    <location>
        <begin position="579"/>
        <end position="597"/>
    </location>
</feature>
<feature type="transmembrane region" description="Helical" evidence="9">
    <location>
        <begin position="486"/>
        <end position="505"/>
    </location>
</feature>
<feature type="region of interest" description="Disordered" evidence="8">
    <location>
        <begin position="347"/>
        <end position="388"/>
    </location>
</feature>
<dbReference type="PANTHER" id="PTHR33908:SF11">
    <property type="entry name" value="MEMBRANE PROTEIN"/>
    <property type="match status" value="1"/>
</dbReference>
<keyword evidence="3" id="KW-0328">Glycosyltransferase</keyword>
<evidence type="ECO:0000313" key="11">
    <source>
        <dbReference type="Proteomes" id="UP000054387"/>
    </source>
</evidence>
<feature type="transmembrane region" description="Helical" evidence="9">
    <location>
        <begin position="609"/>
        <end position="633"/>
    </location>
</feature>
<dbReference type="GO" id="GO:0016763">
    <property type="term" value="F:pentosyltransferase activity"/>
    <property type="evidence" value="ECO:0007669"/>
    <property type="project" value="TreeGrafter"/>
</dbReference>
<keyword evidence="6 9" id="KW-1133">Transmembrane helix</keyword>
<evidence type="ECO:0000313" key="10">
    <source>
        <dbReference type="EMBL" id="KTG08965.1"/>
    </source>
</evidence>
<feature type="transmembrane region" description="Helical" evidence="9">
    <location>
        <begin position="234"/>
        <end position="251"/>
    </location>
</feature>
<evidence type="ECO:0000256" key="4">
    <source>
        <dbReference type="ARBA" id="ARBA00022679"/>
    </source>
</evidence>
<feature type="transmembrane region" description="Helical" evidence="9">
    <location>
        <begin position="210"/>
        <end position="228"/>
    </location>
</feature>
<feature type="transmembrane region" description="Helical" evidence="9">
    <location>
        <begin position="263"/>
        <end position="287"/>
    </location>
</feature>
<evidence type="ECO:0000256" key="6">
    <source>
        <dbReference type="ARBA" id="ARBA00022989"/>
    </source>
</evidence>
<keyword evidence="4" id="KW-0808">Transferase</keyword>
<proteinExistence type="predicted"/>
<dbReference type="PANTHER" id="PTHR33908">
    <property type="entry name" value="MANNOSYLTRANSFERASE YKCB-RELATED"/>
    <property type="match status" value="1"/>
</dbReference>
<gene>
    <name evidence="10" type="ORF">AUR64_14245</name>
</gene>
<dbReference type="RefSeq" id="WP_058582118.1">
    <property type="nucleotide sequence ID" value="NZ_LOPU01000029.1"/>
</dbReference>
<evidence type="ECO:0000256" key="5">
    <source>
        <dbReference type="ARBA" id="ARBA00022692"/>
    </source>
</evidence>
<dbReference type="AlphaFoldDB" id="A0A0W1R7Y7"/>
<evidence type="ECO:0000256" key="9">
    <source>
        <dbReference type="SAM" id="Phobius"/>
    </source>
</evidence>
<dbReference type="GO" id="GO:0008610">
    <property type="term" value="P:lipid biosynthetic process"/>
    <property type="evidence" value="ECO:0007669"/>
    <property type="project" value="UniProtKB-ARBA"/>
</dbReference>
<evidence type="ECO:0000256" key="1">
    <source>
        <dbReference type="ARBA" id="ARBA00004651"/>
    </source>
</evidence>
<feature type="transmembrane region" description="Helical" evidence="9">
    <location>
        <begin position="177"/>
        <end position="198"/>
    </location>
</feature>
<feature type="transmembrane region" description="Helical" evidence="9">
    <location>
        <begin position="122"/>
        <end position="141"/>
    </location>
</feature>
<dbReference type="OrthoDB" id="242271at2157"/>
<feature type="transmembrane region" description="Helical" evidence="9">
    <location>
        <begin position="307"/>
        <end position="326"/>
    </location>
</feature>
<comment type="subcellular location">
    <subcellularLocation>
        <location evidence="1">Cell membrane</location>
        <topology evidence="1">Multi-pass membrane protein</topology>
    </subcellularLocation>
</comment>
<keyword evidence="11" id="KW-1185">Reference proteome</keyword>
<dbReference type="Proteomes" id="UP000054387">
    <property type="component" value="Unassembled WGS sequence"/>
</dbReference>
<feature type="transmembrane region" description="Helical" evidence="9">
    <location>
        <begin position="153"/>
        <end position="171"/>
    </location>
</feature>
<accession>A0A0W1R7Y7</accession>
<evidence type="ECO:0000256" key="3">
    <source>
        <dbReference type="ARBA" id="ARBA00022676"/>
    </source>
</evidence>
<dbReference type="GO" id="GO:0005886">
    <property type="term" value="C:plasma membrane"/>
    <property type="evidence" value="ECO:0007669"/>
    <property type="project" value="UniProtKB-SubCell"/>
</dbReference>
<evidence type="ECO:0000256" key="8">
    <source>
        <dbReference type="SAM" id="MobiDB-lite"/>
    </source>
</evidence>
<name>A0A0W1R7Y7_9EURY</name>
<comment type="caution">
    <text evidence="10">The sequence shown here is derived from an EMBL/GenBank/DDBJ whole genome shotgun (WGS) entry which is preliminary data.</text>
</comment>